<sequence length="278" mass="31676">MKSIAWITDSTAMIDKDFAAENHIYIVPLRLIVNNEAYKENVEITSEQFYEKMRQHESVSSSQPPIGEFMELYESLKGKYDDIIVIHCSSELSGTYHTSLQAAEITETEVIGIDSRVGAFPLREMVMQGIKWQQQGDTALEIKAKIDMIIENMDFYLIPASLSQLHRSGRVSGTQLVISQLLRIHLLLRFVEGKIIVEDKIRTFKKAKFKLMDILKRDINVVKSVCIMHANNIEEAFQMEKEISLFAPFLKIEIAPFIPVVGVHAGEGTMALAWIRQK</sequence>
<reference evidence="2 3" key="1">
    <citation type="submission" date="2016-08" db="EMBL/GenBank/DDBJ databases">
        <title>Genome sequencing of Paenibacillus sp. TI45-13ar, isolated from Korean traditional nuruk.</title>
        <authorList>
            <person name="Kim S.-J."/>
        </authorList>
    </citation>
    <scope>NUCLEOTIDE SEQUENCE [LARGE SCALE GENOMIC DNA]</scope>
    <source>
        <strain evidence="2 3">TI45-13ar</strain>
    </source>
</reference>
<dbReference type="RefSeq" id="WP_069328727.1">
    <property type="nucleotide sequence ID" value="NZ_MDER01000064.1"/>
</dbReference>
<name>A0A1E3L080_9BACL</name>
<evidence type="ECO:0000313" key="3">
    <source>
        <dbReference type="Proteomes" id="UP000094578"/>
    </source>
</evidence>
<accession>A0A1E3L080</accession>
<comment type="caution">
    <text evidence="2">The sequence shown here is derived from an EMBL/GenBank/DDBJ whole genome shotgun (WGS) entry which is preliminary data.</text>
</comment>
<dbReference type="GO" id="GO:0008289">
    <property type="term" value="F:lipid binding"/>
    <property type="evidence" value="ECO:0007669"/>
    <property type="project" value="UniProtKB-KW"/>
</dbReference>
<dbReference type="NCBIfam" id="TIGR00762">
    <property type="entry name" value="DegV"/>
    <property type="match status" value="1"/>
</dbReference>
<dbReference type="PATRIC" id="fig|1886670.3.peg.3392"/>
<dbReference type="SUPFAM" id="SSF82549">
    <property type="entry name" value="DAK1/DegV-like"/>
    <property type="match status" value="1"/>
</dbReference>
<dbReference type="InterPro" id="IPR050270">
    <property type="entry name" value="DegV_domain_contain"/>
</dbReference>
<evidence type="ECO:0000256" key="1">
    <source>
        <dbReference type="ARBA" id="ARBA00023121"/>
    </source>
</evidence>
<dbReference type="InterPro" id="IPR043168">
    <property type="entry name" value="DegV_C"/>
</dbReference>
<keyword evidence="1" id="KW-0446">Lipid-binding</keyword>
<proteinExistence type="predicted"/>
<dbReference type="Proteomes" id="UP000094578">
    <property type="component" value="Unassembled WGS sequence"/>
</dbReference>
<dbReference type="InterPro" id="IPR003797">
    <property type="entry name" value="DegV"/>
</dbReference>
<dbReference type="AlphaFoldDB" id="A0A1E3L080"/>
<dbReference type="STRING" id="1886670.PTI45_03334"/>
<gene>
    <name evidence="2" type="ORF">PTI45_03334</name>
</gene>
<dbReference type="EMBL" id="MDER01000064">
    <property type="protein sequence ID" value="ODP27209.1"/>
    <property type="molecule type" value="Genomic_DNA"/>
</dbReference>
<dbReference type="PANTHER" id="PTHR33434:SF2">
    <property type="entry name" value="FATTY ACID-BINDING PROTEIN TM_1468"/>
    <property type="match status" value="1"/>
</dbReference>
<dbReference type="PROSITE" id="PS51482">
    <property type="entry name" value="DEGV"/>
    <property type="match status" value="1"/>
</dbReference>
<dbReference type="Pfam" id="PF02645">
    <property type="entry name" value="DegV"/>
    <property type="match status" value="1"/>
</dbReference>
<dbReference type="PANTHER" id="PTHR33434">
    <property type="entry name" value="DEGV DOMAIN-CONTAINING PROTEIN DR_1986-RELATED"/>
    <property type="match status" value="1"/>
</dbReference>
<organism evidence="2 3">
    <name type="scientific">Paenibacillus nuruki</name>
    <dbReference type="NCBI Taxonomy" id="1886670"/>
    <lineage>
        <taxon>Bacteria</taxon>
        <taxon>Bacillati</taxon>
        <taxon>Bacillota</taxon>
        <taxon>Bacilli</taxon>
        <taxon>Bacillales</taxon>
        <taxon>Paenibacillaceae</taxon>
        <taxon>Paenibacillus</taxon>
    </lineage>
</organism>
<protein>
    <submittedName>
        <fullName evidence="2">Protein DegV</fullName>
    </submittedName>
</protein>
<evidence type="ECO:0000313" key="2">
    <source>
        <dbReference type="EMBL" id="ODP27209.1"/>
    </source>
</evidence>
<keyword evidence="3" id="KW-1185">Reference proteome</keyword>
<dbReference type="Gene3D" id="3.40.50.10170">
    <property type="match status" value="1"/>
</dbReference>
<dbReference type="Gene3D" id="3.30.1180.10">
    <property type="match status" value="1"/>
</dbReference>